<dbReference type="InterPro" id="IPR007497">
    <property type="entry name" value="SIMPL/DUF541"/>
</dbReference>
<dbReference type="RefSeq" id="WP_168438017.1">
    <property type="nucleotide sequence ID" value="NZ_JAAXOU010000038.1"/>
</dbReference>
<dbReference type="InterPro" id="IPR052022">
    <property type="entry name" value="26kDa_periplasmic_antigen"/>
</dbReference>
<proteinExistence type="predicted"/>
<dbReference type="PANTHER" id="PTHR34387:SF1">
    <property type="entry name" value="PERIPLASMIC IMMUNOGENIC PROTEIN"/>
    <property type="match status" value="1"/>
</dbReference>
<dbReference type="Gene3D" id="3.30.70.2970">
    <property type="entry name" value="Protein of unknown function (DUF541), domain 2"/>
    <property type="match status" value="1"/>
</dbReference>
<evidence type="ECO:0000313" key="2">
    <source>
        <dbReference type="EMBL" id="NKY13778.1"/>
    </source>
</evidence>
<keyword evidence="3" id="KW-1185">Reference proteome</keyword>
<dbReference type="Proteomes" id="UP000570003">
    <property type="component" value="Unassembled WGS sequence"/>
</dbReference>
<evidence type="ECO:0000256" key="1">
    <source>
        <dbReference type="SAM" id="MobiDB-lite"/>
    </source>
</evidence>
<accession>A0AA44ID13</accession>
<protein>
    <submittedName>
        <fullName evidence="2">SIMPL domain-containing protein</fullName>
    </submittedName>
</protein>
<feature type="compositionally biased region" description="Basic and acidic residues" evidence="1">
    <location>
        <begin position="11"/>
        <end position="20"/>
    </location>
</feature>
<gene>
    <name evidence="2" type="ORF">HGA06_06225</name>
</gene>
<dbReference type="PANTHER" id="PTHR34387">
    <property type="entry name" value="SLR1258 PROTEIN"/>
    <property type="match status" value="1"/>
</dbReference>
<organism evidence="2 3">
    <name type="scientific">Streptomyces somaliensis (strain ATCC 33201 / DSM 40738 / JCM 12659 / KCTC 9044 / NCTC 11332 / NRRL B-12077 / IP 733)</name>
    <dbReference type="NCBI Taxonomy" id="1134445"/>
    <lineage>
        <taxon>Bacteria</taxon>
        <taxon>Bacillati</taxon>
        <taxon>Actinomycetota</taxon>
        <taxon>Actinomycetes</taxon>
        <taxon>Kitasatosporales</taxon>
        <taxon>Streptomycetaceae</taxon>
        <taxon>Streptomyces</taxon>
    </lineage>
</organism>
<reference evidence="2 3" key="1">
    <citation type="submission" date="2020-04" db="EMBL/GenBank/DDBJ databases">
        <title>MicrobeNet Type strains.</title>
        <authorList>
            <person name="Nicholson A.C."/>
        </authorList>
    </citation>
    <scope>NUCLEOTIDE SEQUENCE [LARGE SCALE GENOMIC DNA]</scope>
    <source>
        <strain evidence="2 3">DSM 40738</strain>
    </source>
</reference>
<dbReference type="AlphaFoldDB" id="A0AA44ID13"/>
<dbReference type="EMBL" id="JAAXOU010000038">
    <property type="protein sequence ID" value="NKY13778.1"/>
    <property type="molecule type" value="Genomic_DNA"/>
</dbReference>
<feature type="region of interest" description="Disordered" evidence="1">
    <location>
        <begin position="171"/>
        <end position="199"/>
    </location>
</feature>
<evidence type="ECO:0000313" key="3">
    <source>
        <dbReference type="Proteomes" id="UP000570003"/>
    </source>
</evidence>
<dbReference type="GO" id="GO:0006974">
    <property type="term" value="P:DNA damage response"/>
    <property type="evidence" value="ECO:0007669"/>
    <property type="project" value="TreeGrafter"/>
</dbReference>
<sequence>MATPQTPHITVHGEGHTETDPDLARIDITVTARGTDRRATLADLTHRNTTVLDLVRGYGPAVDTLETGALTLTPELTRRGRGEHVHTHHGAVHLTATLTDFTPLGELVTRLADLDLTRVDGPWWTLRPTSPAHTEARRRAVENALHRARDYAHALGTELDALLELDDTASHHLPFPGPAPRTAYASETPQTPPPLDLRPQRQTVTAHITARFTLHPPTL</sequence>
<dbReference type="Pfam" id="PF04402">
    <property type="entry name" value="SIMPL"/>
    <property type="match status" value="1"/>
</dbReference>
<name>A0AA44ID13_STRE0</name>
<dbReference type="Gene3D" id="3.30.110.170">
    <property type="entry name" value="Protein of unknown function (DUF541), domain 1"/>
    <property type="match status" value="1"/>
</dbReference>
<feature type="region of interest" description="Disordered" evidence="1">
    <location>
        <begin position="1"/>
        <end position="20"/>
    </location>
</feature>
<comment type="caution">
    <text evidence="2">The sequence shown here is derived from an EMBL/GenBank/DDBJ whole genome shotgun (WGS) entry which is preliminary data.</text>
</comment>